<dbReference type="InterPro" id="IPR041966">
    <property type="entry name" value="LOTUS-like"/>
</dbReference>
<keyword evidence="3" id="KW-1185">Reference proteome</keyword>
<dbReference type="EMBL" id="CVRI01000019">
    <property type="protein sequence ID" value="CRK90462.1"/>
    <property type="molecule type" value="Genomic_DNA"/>
</dbReference>
<name>A0A1J1HVE3_9DIPT</name>
<dbReference type="AlphaFoldDB" id="A0A1J1HVE3"/>
<keyword evidence="1" id="KW-0175">Coiled coil</keyword>
<dbReference type="SUPFAM" id="SSF57997">
    <property type="entry name" value="Tropomyosin"/>
    <property type="match status" value="1"/>
</dbReference>
<organism evidence="2 3">
    <name type="scientific">Clunio marinus</name>
    <dbReference type="NCBI Taxonomy" id="568069"/>
    <lineage>
        <taxon>Eukaryota</taxon>
        <taxon>Metazoa</taxon>
        <taxon>Ecdysozoa</taxon>
        <taxon>Arthropoda</taxon>
        <taxon>Hexapoda</taxon>
        <taxon>Insecta</taxon>
        <taxon>Pterygota</taxon>
        <taxon>Neoptera</taxon>
        <taxon>Endopterygota</taxon>
        <taxon>Diptera</taxon>
        <taxon>Nematocera</taxon>
        <taxon>Chironomoidea</taxon>
        <taxon>Chironomidae</taxon>
        <taxon>Clunio</taxon>
    </lineage>
</organism>
<protein>
    <submittedName>
        <fullName evidence="2">CLUMA_CG004198, isoform A</fullName>
    </submittedName>
</protein>
<accession>A0A1J1HVE3</accession>
<gene>
    <name evidence="2" type="ORF">CLUMA_CG004198</name>
</gene>
<evidence type="ECO:0000256" key="1">
    <source>
        <dbReference type="SAM" id="Coils"/>
    </source>
</evidence>
<dbReference type="Proteomes" id="UP000183832">
    <property type="component" value="Unassembled WGS sequence"/>
</dbReference>
<sequence>MEGIREDIKPLISALLLALGRITTETQFRFEYHNLFGESFDTVLRGMDFMEFMRTMPDVCRVWMNTYDYEVVIQRVSTEETRHMDLLSIRGPKRRGSPGGSRKDMEKKNSFKLDLSSVNTVYSCGNAGNERLNTLQGEILVAERKLEGLEARIKAAETKAAGIEDRVFSEEAVAAEARIEAAETKAVAAETKATAAEAKAYRFESDVFFEKRRLEEISERALEEEARAEAARARRDAFEKEIVELNKNYEKVVGELQATELRAAEAKDEYHGFSTMAAKEKKIAAKIRQQTAKKRAAMAKN</sequence>
<proteinExistence type="predicted"/>
<evidence type="ECO:0000313" key="3">
    <source>
        <dbReference type="Proteomes" id="UP000183832"/>
    </source>
</evidence>
<reference evidence="2 3" key="1">
    <citation type="submission" date="2015-04" db="EMBL/GenBank/DDBJ databases">
        <authorList>
            <person name="Syromyatnikov M.Y."/>
            <person name="Popov V.N."/>
        </authorList>
    </citation>
    <scope>NUCLEOTIDE SEQUENCE [LARGE SCALE GENOMIC DNA]</scope>
</reference>
<dbReference type="Gene3D" id="3.30.420.610">
    <property type="entry name" value="LOTUS domain-like"/>
    <property type="match status" value="1"/>
</dbReference>
<feature type="coiled-coil region" evidence="1">
    <location>
        <begin position="132"/>
        <end position="269"/>
    </location>
</feature>
<evidence type="ECO:0000313" key="2">
    <source>
        <dbReference type="EMBL" id="CRK90462.1"/>
    </source>
</evidence>